<evidence type="ECO:0000313" key="3">
    <source>
        <dbReference type="Proteomes" id="UP000683360"/>
    </source>
</evidence>
<dbReference type="EMBL" id="CAJPWZ010001819">
    <property type="protein sequence ID" value="CAG2224799.1"/>
    <property type="molecule type" value="Genomic_DNA"/>
</dbReference>
<sequence length="188" mass="20751">MVTDFATVRTIGSVSNASFLVISRQTVLVLMRKTRSVTACLTIMIKKNSCSSESDTESDESNTESIDDQPEESKNVATPQSTSTNTNTQEVSSVLGKASKKITKSTFSFDNKVDDILEEVENPKKEKKKSTKQRKKTGDAKGKQSNIQTTMFQFSAGTPDSRNEKRPATTPTDEVHERSVPIQKQKGH</sequence>
<proteinExistence type="predicted"/>
<dbReference type="AlphaFoldDB" id="A0A8S3STG2"/>
<feature type="region of interest" description="Disordered" evidence="1">
    <location>
        <begin position="51"/>
        <end position="98"/>
    </location>
</feature>
<organism evidence="2 3">
    <name type="scientific">Mytilus edulis</name>
    <name type="common">Blue mussel</name>
    <dbReference type="NCBI Taxonomy" id="6550"/>
    <lineage>
        <taxon>Eukaryota</taxon>
        <taxon>Metazoa</taxon>
        <taxon>Spiralia</taxon>
        <taxon>Lophotrochozoa</taxon>
        <taxon>Mollusca</taxon>
        <taxon>Bivalvia</taxon>
        <taxon>Autobranchia</taxon>
        <taxon>Pteriomorphia</taxon>
        <taxon>Mytilida</taxon>
        <taxon>Mytiloidea</taxon>
        <taxon>Mytilidae</taxon>
        <taxon>Mytilinae</taxon>
        <taxon>Mytilus</taxon>
    </lineage>
</organism>
<comment type="caution">
    <text evidence="2">The sequence shown here is derived from an EMBL/GenBank/DDBJ whole genome shotgun (WGS) entry which is preliminary data.</text>
</comment>
<protein>
    <submittedName>
        <fullName evidence="2">Uncharacterized protein</fullName>
    </submittedName>
</protein>
<accession>A0A8S3STG2</accession>
<evidence type="ECO:0000256" key="1">
    <source>
        <dbReference type="SAM" id="MobiDB-lite"/>
    </source>
</evidence>
<feature type="region of interest" description="Disordered" evidence="1">
    <location>
        <begin position="120"/>
        <end position="188"/>
    </location>
</feature>
<feature type="compositionally biased region" description="Low complexity" evidence="1">
    <location>
        <begin position="80"/>
        <end position="94"/>
    </location>
</feature>
<feature type="compositionally biased region" description="Acidic residues" evidence="1">
    <location>
        <begin position="54"/>
        <end position="70"/>
    </location>
</feature>
<gene>
    <name evidence="2" type="ORF">MEDL_37966</name>
</gene>
<evidence type="ECO:0000313" key="2">
    <source>
        <dbReference type="EMBL" id="CAG2224799.1"/>
    </source>
</evidence>
<dbReference type="Proteomes" id="UP000683360">
    <property type="component" value="Unassembled WGS sequence"/>
</dbReference>
<name>A0A8S3STG2_MYTED</name>
<feature type="compositionally biased region" description="Basic residues" evidence="1">
    <location>
        <begin position="125"/>
        <end position="135"/>
    </location>
</feature>
<reference evidence="2" key="1">
    <citation type="submission" date="2021-03" db="EMBL/GenBank/DDBJ databases">
        <authorList>
            <person name="Bekaert M."/>
        </authorList>
    </citation>
    <scope>NUCLEOTIDE SEQUENCE</scope>
</reference>
<feature type="compositionally biased region" description="Polar residues" evidence="1">
    <location>
        <begin position="143"/>
        <end position="160"/>
    </location>
</feature>
<keyword evidence="3" id="KW-1185">Reference proteome</keyword>
<feature type="compositionally biased region" description="Basic and acidic residues" evidence="1">
    <location>
        <begin position="161"/>
        <end position="179"/>
    </location>
</feature>